<keyword evidence="11 14" id="KW-0472">Membrane</keyword>
<reference evidence="16 17" key="1">
    <citation type="submission" date="2019-12" db="EMBL/GenBank/DDBJ databases">
        <title>A genome sequence resource for the geographically widespread anthracnose pathogen Colletotrichum asianum.</title>
        <authorList>
            <person name="Meng Y."/>
        </authorList>
    </citation>
    <scope>NUCLEOTIDE SEQUENCE [LARGE SCALE GENOMIC DNA]</scope>
    <source>
        <strain evidence="16 17">ICMP 18580</strain>
    </source>
</reference>
<evidence type="ECO:0000256" key="4">
    <source>
        <dbReference type="ARBA" id="ARBA00022617"/>
    </source>
</evidence>
<keyword evidence="8" id="KW-0560">Oxidoreductase</keyword>
<dbReference type="Pfam" id="PF14226">
    <property type="entry name" value="DIOX_N"/>
    <property type="match status" value="1"/>
</dbReference>
<evidence type="ECO:0000256" key="8">
    <source>
        <dbReference type="ARBA" id="ARBA00023002"/>
    </source>
</evidence>
<dbReference type="SUPFAM" id="SSF51197">
    <property type="entry name" value="Clavaminate synthase-like"/>
    <property type="match status" value="1"/>
</dbReference>
<evidence type="ECO:0000256" key="12">
    <source>
        <dbReference type="ARBA" id="ARBA00023604"/>
    </source>
</evidence>
<comment type="cofactor">
    <cofactor evidence="1 13">
        <name>heme</name>
        <dbReference type="ChEBI" id="CHEBI:30413"/>
    </cofactor>
</comment>
<evidence type="ECO:0000256" key="14">
    <source>
        <dbReference type="SAM" id="Phobius"/>
    </source>
</evidence>
<dbReference type="GO" id="GO:0020037">
    <property type="term" value="F:heme binding"/>
    <property type="evidence" value="ECO:0007669"/>
    <property type="project" value="InterPro"/>
</dbReference>
<accession>A0A8H3WEX3</accession>
<evidence type="ECO:0000256" key="2">
    <source>
        <dbReference type="ARBA" id="ARBA00004370"/>
    </source>
</evidence>
<keyword evidence="9 13" id="KW-0408">Iron</keyword>
<dbReference type="InterPro" id="IPR001128">
    <property type="entry name" value="Cyt_P450"/>
</dbReference>
<keyword evidence="10 16" id="KW-0503">Monooxygenase</keyword>
<name>A0A8H3WEX3_9PEZI</name>
<dbReference type="EMBL" id="WOWK01000028">
    <property type="protein sequence ID" value="KAF0326713.1"/>
    <property type="molecule type" value="Genomic_DNA"/>
</dbReference>
<dbReference type="FunFam" id="1.10.630.10:FF:000158">
    <property type="entry name" value="Cytochrome P450, putative (Eurofung)"/>
    <property type="match status" value="1"/>
</dbReference>
<dbReference type="InterPro" id="IPR050121">
    <property type="entry name" value="Cytochrome_P450_monoxygenase"/>
</dbReference>
<dbReference type="GO" id="GO:0016705">
    <property type="term" value="F:oxidoreductase activity, acting on paired donors, with incorporation or reduction of molecular oxygen"/>
    <property type="evidence" value="ECO:0007669"/>
    <property type="project" value="InterPro"/>
</dbReference>
<dbReference type="InterPro" id="IPR005123">
    <property type="entry name" value="Oxoglu/Fe-dep_dioxygenase_dom"/>
</dbReference>
<keyword evidence="7 14" id="KW-1133">Transmembrane helix</keyword>
<dbReference type="PRINTS" id="PR00385">
    <property type="entry name" value="P450"/>
</dbReference>
<dbReference type="Pfam" id="PF00067">
    <property type="entry name" value="p450"/>
    <property type="match status" value="1"/>
</dbReference>
<gene>
    <name evidence="16" type="ORF">GQ607_006053</name>
</gene>
<feature type="non-terminal residue" evidence="16">
    <location>
        <position position="1"/>
    </location>
</feature>
<comment type="similarity">
    <text evidence="3">Belongs to the cytochrome P450 family.</text>
</comment>
<keyword evidence="6 13" id="KW-0479">Metal-binding</keyword>
<dbReference type="Gene3D" id="1.10.630.10">
    <property type="entry name" value="Cytochrome P450"/>
    <property type="match status" value="1"/>
</dbReference>
<comment type="similarity">
    <text evidence="12">Belongs to the asaB hydroxylase/desaturase family.</text>
</comment>
<evidence type="ECO:0000256" key="5">
    <source>
        <dbReference type="ARBA" id="ARBA00022692"/>
    </source>
</evidence>
<dbReference type="GO" id="GO:0005506">
    <property type="term" value="F:iron ion binding"/>
    <property type="evidence" value="ECO:0007669"/>
    <property type="project" value="InterPro"/>
</dbReference>
<evidence type="ECO:0000313" key="17">
    <source>
        <dbReference type="Proteomes" id="UP000434172"/>
    </source>
</evidence>
<evidence type="ECO:0000256" key="1">
    <source>
        <dbReference type="ARBA" id="ARBA00001971"/>
    </source>
</evidence>
<dbReference type="InterPro" id="IPR026992">
    <property type="entry name" value="DIOX_N"/>
</dbReference>
<dbReference type="PRINTS" id="PR00463">
    <property type="entry name" value="EP450I"/>
</dbReference>
<dbReference type="InterPro" id="IPR036396">
    <property type="entry name" value="Cyt_P450_sf"/>
</dbReference>
<dbReference type="PROSITE" id="PS00086">
    <property type="entry name" value="CYTOCHROME_P450"/>
    <property type="match status" value="1"/>
</dbReference>
<evidence type="ECO:0000256" key="7">
    <source>
        <dbReference type="ARBA" id="ARBA00022989"/>
    </source>
</evidence>
<dbReference type="NCBIfam" id="NF041278">
    <property type="entry name" value="CmcJ_NvfI_EfuI"/>
    <property type="match status" value="1"/>
</dbReference>
<evidence type="ECO:0000256" key="10">
    <source>
        <dbReference type="ARBA" id="ARBA00023033"/>
    </source>
</evidence>
<sequence>ISRCTDCWDATRTVMATSDEKVAKSSSGVPRNVRTTINYYQDPGDGTEHAPSIAGKRSTFVHPSIDFETVVTDITGSEDKYTLDSHGFQLHRHVSQEKEFIDDQKIKDLYYPEIEQLLFEVTGASRICIFDHTIRRPNPTAASSDDERRPVKRAHIDQSEWASENQVRRHLGEDGPGLLKSRFQLINVWRPIKTVYKDPLAVCNSHSVPDKDIVPVKLIYPDWVGEPCTILPNKAHRWYYKSQQTPEEVMFIKCYDWKTDGRARRVPHAAFTDPEMEDREPRHSIEFHIMAVTRNIVPFGYNIETIHVMWVAVLLCTVLYATYHVIYNVFLHPLAAFPGPFWARASLLWRIRHSMSGHFHLAIQKQHELLGPVVRISPNELSFASVQSWKDIYGHAVGGKQTMTKSEFYDMYGSGFESLCVGSERDPKKHSQMKKNLSASFSTKALAQQESIVHSVIDGFIGRLESNGTSEKGLDMTKWFEMVAFDILGEMAFGESFHCIETGKSHFWSDMIVEHLFFVTVLDNLRRYPILDALGRRLLPRLTVSVRDRHSGYSRTKVERRLQSESGRHDFLTNVSEKVKSGEVSREEMTAHASTLVIAGGETVATFLAAVTFFLLKNPATYLKLQHEIRSNYSSLNEITAMSAQQLPYLQAVISEGLRMYPPGSQGFPRTCPGSTIDGHWVPKGTEVYTSAWTVTHDEQNFHRPYDFIPERWIGTNRVDNLEASQPFSLGPRGCLGKNMSAQIPLTEKVAKEDADLRVVSLQKLIDGDASVKEDLLKACTELGFFYLDCRNVASGRIMKEVQDLYTLATSFYDLPQEEKSRWLVDRDHDEHLVMGYKPAGHGNGPVEGKKDGFEGLMLFEQPISKIDDPSSFPGPEVIANELDPLKQAMSSFREMSVLLLTRISEALGLKDNLAYQQYHRKNAVCPTALGLLKYTLAEVENDKVGQIAHSDAGSLSIVFTEVAGLQVLKPNEETWYYIAPKPGHAVVNVGDALRFISGGVLESSLHRIIPHKNEMGRHKYSIVYLLRPEMDAEFVDAEGIVWKGLDWTNKKHAVFRASAEEQAKGTYLTGRDGYVGHWDPEKDAESQTITVR</sequence>
<dbReference type="SUPFAM" id="SSF48264">
    <property type="entry name" value="Cytochrome P450"/>
    <property type="match status" value="1"/>
</dbReference>
<dbReference type="InterPro" id="IPR027443">
    <property type="entry name" value="IPNS-like_sf"/>
</dbReference>
<feature type="transmembrane region" description="Helical" evidence="14">
    <location>
        <begin position="308"/>
        <end position="330"/>
    </location>
</feature>
<dbReference type="Proteomes" id="UP000434172">
    <property type="component" value="Unassembled WGS sequence"/>
</dbReference>
<proteinExistence type="inferred from homology"/>
<evidence type="ECO:0000256" key="13">
    <source>
        <dbReference type="PIRSR" id="PIRSR602401-1"/>
    </source>
</evidence>
<evidence type="ECO:0000256" key="6">
    <source>
        <dbReference type="ARBA" id="ARBA00022723"/>
    </source>
</evidence>
<dbReference type="InterPro" id="IPR044053">
    <property type="entry name" value="AsaB-like"/>
</dbReference>
<organism evidence="16 17">
    <name type="scientific">Colletotrichum asianum</name>
    <dbReference type="NCBI Taxonomy" id="702518"/>
    <lineage>
        <taxon>Eukaryota</taxon>
        <taxon>Fungi</taxon>
        <taxon>Dikarya</taxon>
        <taxon>Ascomycota</taxon>
        <taxon>Pezizomycotina</taxon>
        <taxon>Sordariomycetes</taxon>
        <taxon>Hypocreomycetidae</taxon>
        <taxon>Glomerellales</taxon>
        <taxon>Glomerellaceae</taxon>
        <taxon>Colletotrichum</taxon>
        <taxon>Colletotrichum gloeosporioides species complex</taxon>
    </lineage>
</organism>
<dbReference type="GO" id="GO:0004497">
    <property type="term" value="F:monooxygenase activity"/>
    <property type="evidence" value="ECO:0007669"/>
    <property type="project" value="UniProtKB-KW"/>
</dbReference>
<comment type="subcellular location">
    <subcellularLocation>
        <location evidence="2">Membrane</location>
    </subcellularLocation>
</comment>
<evidence type="ECO:0000256" key="11">
    <source>
        <dbReference type="ARBA" id="ARBA00023136"/>
    </source>
</evidence>
<dbReference type="AlphaFoldDB" id="A0A8H3WEX3"/>
<evidence type="ECO:0000259" key="15">
    <source>
        <dbReference type="PROSITE" id="PS51471"/>
    </source>
</evidence>
<evidence type="ECO:0000313" key="16">
    <source>
        <dbReference type="EMBL" id="KAF0326713.1"/>
    </source>
</evidence>
<dbReference type="OrthoDB" id="288590at2759"/>
<dbReference type="InterPro" id="IPR017972">
    <property type="entry name" value="Cyt_P450_CS"/>
</dbReference>
<dbReference type="PANTHER" id="PTHR24305">
    <property type="entry name" value="CYTOCHROME P450"/>
    <property type="match status" value="1"/>
</dbReference>
<protein>
    <submittedName>
        <fullName evidence="16">Benzoate 4-monooxygenase cytochrome p450</fullName>
    </submittedName>
</protein>
<comment type="caution">
    <text evidence="16">The sequence shown here is derived from an EMBL/GenBank/DDBJ whole genome shotgun (WGS) entry which is preliminary data.</text>
</comment>
<evidence type="ECO:0000256" key="9">
    <source>
        <dbReference type="ARBA" id="ARBA00023004"/>
    </source>
</evidence>
<keyword evidence="5 14" id="KW-0812">Transmembrane</keyword>
<dbReference type="Gene3D" id="2.60.120.330">
    <property type="entry name" value="B-lactam Antibiotic, Isopenicillin N Synthase, Chain"/>
    <property type="match status" value="1"/>
</dbReference>
<feature type="domain" description="Fe2OG dioxygenase" evidence="15">
    <location>
        <begin position="926"/>
        <end position="1029"/>
    </location>
</feature>
<dbReference type="GO" id="GO:0044283">
    <property type="term" value="P:small molecule biosynthetic process"/>
    <property type="evidence" value="ECO:0007669"/>
    <property type="project" value="UniProtKB-ARBA"/>
</dbReference>
<dbReference type="Pfam" id="PF03171">
    <property type="entry name" value="2OG-FeII_Oxy"/>
    <property type="match status" value="1"/>
</dbReference>
<dbReference type="InterPro" id="IPR002401">
    <property type="entry name" value="Cyt_P450_E_grp-I"/>
</dbReference>
<keyword evidence="4 13" id="KW-0349">Heme</keyword>
<keyword evidence="17" id="KW-1185">Reference proteome</keyword>
<dbReference type="PANTHER" id="PTHR24305:SF210">
    <property type="entry name" value="CYTOCHROME P450 MONOOXYGENASE ASQL-RELATED"/>
    <property type="match status" value="1"/>
</dbReference>
<dbReference type="CDD" id="cd11058">
    <property type="entry name" value="CYP60B-like"/>
    <property type="match status" value="1"/>
</dbReference>
<dbReference type="InterPro" id="IPR044861">
    <property type="entry name" value="IPNS-like_FE2OG_OXY"/>
</dbReference>
<evidence type="ECO:0000256" key="3">
    <source>
        <dbReference type="ARBA" id="ARBA00010617"/>
    </source>
</evidence>
<dbReference type="PROSITE" id="PS51471">
    <property type="entry name" value="FE2OG_OXY"/>
    <property type="match status" value="1"/>
</dbReference>
<dbReference type="GO" id="GO:0016020">
    <property type="term" value="C:membrane"/>
    <property type="evidence" value="ECO:0007669"/>
    <property type="project" value="UniProtKB-SubCell"/>
</dbReference>
<feature type="binding site" description="axial binding residue" evidence="13">
    <location>
        <position position="735"/>
    </location>
    <ligand>
        <name>heme</name>
        <dbReference type="ChEBI" id="CHEBI:30413"/>
    </ligand>
    <ligandPart>
        <name>Fe</name>
        <dbReference type="ChEBI" id="CHEBI:18248"/>
    </ligandPart>
</feature>